<feature type="domain" description="HNH nuclease" evidence="1">
    <location>
        <begin position="151"/>
        <end position="201"/>
    </location>
</feature>
<keyword evidence="3" id="KW-1185">Reference proteome</keyword>
<keyword evidence="2" id="KW-0540">Nuclease</keyword>
<evidence type="ECO:0000259" key="1">
    <source>
        <dbReference type="Pfam" id="PF13391"/>
    </source>
</evidence>
<sequence>MKQGQRLWTRDELILAINLYCTLPFGRLHRLNSEVINLANLINRTPSSVAYKLVNFASLDPSLKTRGIKGASNASKADNEIWNEFFNNWDVLPYESEKLLAQFEHTTVEKLYEIPEDALLKEGKTREQVVKVRVNQSFFRRSILAAYNNTCCITGINKPEFLIAGHIRPWGIDEKNRLNPRNGIAINALHDKAFEAGYITITPDYKVKVSPLILKDKNQHTFDFIGKFDNQPINLPSRFLPDVEFLKYHNEERFKI</sequence>
<dbReference type="GO" id="GO:0004519">
    <property type="term" value="F:endonuclease activity"/>
    <property type="evidence" value="ECO:0007669"/>
    <property type="project" value="UniProtKB-KW"/>
</dbReference>
<accession>A0A7W6ERP1</accession>
<gene>
    <name evidence="2" type="ORF">FHS57_003769</name>
</gene>
<reference evidence="2 3" key="1">
    <citation type="submission" date="2020-08" db="EMBL/GenBank/DDBJ databases">
        <title>Genomic Encyclopedia of Type Strains, Phase IV (KMG-IV): sequencing the most valuable type-strain genomes for metagenomic binning, comparative biology and taxonomic classification.</title>
        <authorList>
            <person name="Goeker M."/>
        </authorList>
    </citation>
    <scope>NUCLEOTIDE SEQUENCE [LARGE SCALE GENOMIC DNA]</scope>
    <source>
        <strain evidence="2 3">DSM 17976</strain>
    </source>
</reference>
<keyword evidence="2" id="KW-0378">Hydrolase</keyword>
<organism evidence="2 3">
    <name type="scientific">Runella defluvii</name>
    <dbReference type="NCBI Taxonomy" id="370973"/>
    <lineage>
        <taxon>Bacteria</taxon>
        <taxon>Pseudomonadati</taxon>
        <taxon>Bacteroidota</taxon>
        <taxon>Cytophagia</taxon>
        <taxon>Cytophagales</taxon>
        <taxon>Spirosomataceae</taxon>
        <taxon>Runella</taxon>
    </lineage>
</organism>
<dbReference type="RefSeq" id="WP_183976297.1">
    <property type="nucleotide sequence ID" value="NZ_JACIBY010000008.1"/>
</dbReference>
<comment type="caution">
    <text evidence="2">The sequence shown here is derived from an EMBL/GenBank/DDBJ whole genome shotgun (WGS) entry which is preliminary data.</text>
</comment>
<evidence type="ECO:0000313" key="3">
    <source>
        <dbReference type="Proteomes" id="UP000541352"/>
    </source>
</evidence>
<dbReference type="EMBL" id="JACIBY010000008">
    <property type="protein sequence ID" value="MBB3839758.1"/>
    <property type="molecule type" value="Genomic_DNA"/>
</dbReference>
<dbReference type="AlphaFoldDB" id="A0A7W6ERP1"/>
<evidence type="ECO:0000313" key="2">
    <source>
        <dbReference type="EMBL" id="MBB3839758.1"/>
    </source>
</evidence>
<keyword evidence="2" id="KW-0255">Endonuclease</keyword>
<proteinExistence type="predicted"/>
<dbReference type="Pfam" id="PF13391">
    <property type="entry name" value="HNH_2"/>
    <property type="match status" value="1"/>
</dbReference>
<name>A0A7W6ERP1_9BACT</name>
<protein>
    <submittedName>
        <fullName evidence="2">Putative restriction endonuclease</fullName>
    </submittedName>
</protein>
<dbReference type="Proteomes" id="UP000541352">
    <property type="component" value="Unassembled WGS sequence"/>
</dbReference>
<dbReference type="InterPro" id="IPR003615">
    <property type="entry name" value="HNH_nuc"/>
</dbReference>